<dbReference type="AlphaFoldDB" id="A0A168FJC0"/>
<comment type="caution">
    <text evidence="2">The sequence shown here is derived from an EMBL/GenBank/DDBJ whole genome shotgun (WGS) entry which is preliminary data.</text>
</comment>
<dbReference type="EMBL" id="AZHF01000005">
    <property type="protein sequence ID" value="OAA75266.1"/>
    <property type="molecule type" value="Genomic_DNA"/>
</dbReference>
<proteinExistence type="predicted"/>
<sequence length="188" mass="21280">MGALSVFEHARDARPSMLLNIYLPLTLLSDITTARTFWLSAYDHDSVAFTGVFTAAVAVKGFVVLLESKQKDRWIPSQDQRRSPEETRGIYGLATCTWLARLLYTGYKVILEPQHLYPLEKTMSAEHPQQGSLRLGVSAFHGKKYALLRLVLWELRVPFLLPVLTRAAQLGFELAQPLFIESLLNYLS</sequence>
<dbReference type="Proteomes" id="UP000076881">
    <property type="component" value="Unassembled WGS sequence"/>
</dbReference>
<organism evidence="2 3">
    <name type="scientific">Akanthomyces lecanii RCEF 1005</name>
    <dbReference type="NCBI Taxonomy" id="1081108"/>
    <lineage>
        <taxon>Eukaryota</taxon>
        <taxon>Fungi</taxon>
        <taxon>Dikarya</taxon>
        <taxon>Ascomycota</taxon>
        <taxon>Pezizomycotina</taxon>
        <taxon>Sordariomycetes</taxon>
        <taxon>Hypocreomycetidae</taxon>
        <taxon>Hypocreales</taxon>
        <taxon>Cordycipitaceae</taxon>
        <taxon>Akanthomyces</taxon>
        <taxon>Cordyceps confragosa</taxon>
    </lineage>
</organism>
<keyword evidence="3" id="KW-1185">Reference proteome</keyword>
<keyword evidence="1" id="KW-0472">Membrane</keyword>
<accession>A0A168FJC0</accession>
<dbReference type="STRING" id="1081108.A0A168FJC0"/>
<keyword evidence="1" id="KW-1133">Transmembrane helix</keyword>
<name>A0A168FJC0_CORDF</name>
<evidence type="ECO:0000313" key="3">
    <source>
        <dbReference type="Proteomes" id="UP000076881"/>
    </source>
</evidence>
<protein>
    <submittedName>
        <fullName evidence="2">Uncharacterized protein</fullName>
    </submittedName>
</protein>
<evidence type="ECO:0000313" key="2">
    <source>
        <dbReference type="EMBL" id="OAA75266.1"/>
    </source>
</evidence>
<keyword evidence="1" id="KW-0812">Transmembrane</keyword>
<feature type="transmembrane region" description="Helical" evidence="1">
    <location>
        <begin position="47"/>
        <end position="66"/>
    </location>
</feature>
<evidence type="ECO:0000256" key="1">
    <source>
        <dbReference type="SAM" id="Phobius"/>
    </source>
</evidence>
<reference evidence="2 3" key="1">
    <citation type="journal article" date="2016" name="Genome Biol. Evol.">
        <title>Divergent and convergent evolution of fungal pathogenicity.</title>
        <authorList>
            <person name="Shang Y."/>
            <person name="Xiao G."/>
            <person name="Zheng P."/>
            <person name="Cen K."/>
            <person name="Zhan S."/>
            <person name="Wang C."/>
        </authorList>
    </citation>
    <scope>NUCLEOTIDE SEQUENCE [LARGE SCALE GENOMIC DNA]</scope>
    <source>
        <strain evidence="2 3">RCEF 1005</strain>
    </source>
</reference>
<gene>
    <name evidence="2" type="ORF">LEL_07254</name>
</gene>
<dbReference type="OrthoDB" id="6500128at2759"/>